<dbReference type="InterPro" id="IPR022047">
    <property type="entry name" value="Microcephalin-like"/>
</dbReference>
<proteinExistence type="predicted"/>
<reference evidence="2 3" key="1">
    <citation type="journal article" date="2021" name="Elife">
        <title>Chloroplast acquisition without the gene transfer in kleptoplastic sea slugs, Plakobranchus ocellatus.</title>
        <authorList>
            <person name="Maeda T."/>
            <person name="Takahashi S."/>
            <person name="Yoshida T."/>
            <person name="Shimamura S."/>
            <person name="Takaki Y."/>
            <person name="Nagai Y."/>
            <person name="Toyoda A."/>
            <person name="Suzuki Y."/>
            <person name="Arimoto A."/>
            <person name="Ishii H."/>
            <person name="Satoh N."/>
            <person name="Nishiyama T."/>
            <person name="Hasebe M."/>
            <person name="Maruyama T."/>
            <person name="Minagawa J."/>
            <person name="Obokata J."/>
            <person name="Shigenobu S."/>
        </authorList>
    </citation>
    <scope>NUCLEOTIDE SEQUENCE [LARGE SCALE GENOMIC DNA]</scope>
</reference>
<sequence>MELESSTNLTSVLKGVVAFVEVRSSNDNRSAAISHELAQLGARVETTFSDEVTHVVYKEGLKRTWNRATKRGVPMVSVSWLDRLVMY</sequence>
<protein>
    <submittedName>
        <fullName evidence="2">Microcephalin</fullName>
    </submittedName>
</protein>
<dbReference type="InterPro" id="IPR001357">
    <property type="entry name" value="BRCT_dom"/>
</dbReference>
<dbReference type="PANTHER" id="PTHR14625">
    <property type="entry name" value="MICROCEPHALIN"/>
    <property type="match status" value="1"/>
</dbReference>
<name>A0AAV4HA05_9GAST</name>
<dbReference type="Proteomes" id="UP000762676">
    <property type="component" value="Unassembled WGS sequence"/>
</dbReference>
<dbReference type="SUPFAM" id="SSF52113">
    <property type="entry name" value="BRCT domain"/>
    <property type="match status" value="1"/>
</dbReference>
<dbReference type="PROSITE" id="PS50172">
    <property type="entry name" value="BRCT"/>
    <property type="match status" value="1"/>
</dbReference>
<feature type="domain" description="BRCT" evidence="1">
    <location>
        <begin position="8"/>
        <end position="87"/>
    </location>
</feature>
<comment type="caution">
    <text evidence="2">The sequence shown here is derived from an EMBL/GenBank/DDBJ whole genome shotgun (WGS) entry which is preliminary data.</text>
</comment>
<dbReference type="EMBL" id="BMAT01005532">
    <property type="protein sequence ID" value="GFR94957.1"/>
    <property type="molecule type" value="Genomic_DNA"/>
</dbReference>
<evidence type="ECO:0000313" key="2">
    <source>
        <dbReference type="EMBL" id="GFR94957.1"/>
    </source>
</evidence>
<dbReference type="CDD" id="cd17716">
    <property type="entry name" value="BRCT_microcephalin_rpt1"/>
    <property type="match status" value="1"/>
</dbReference>
<dbReference type="PANTHER" id="PTHR14625:SF3">
    <property type="entry name" value="MICROCEPHALIN"/>
    <property type="match status" value="1"/>
</dbReference>
<accession>A0AAV4HA05</accession>
<dbReference type="Gene3D" id="3.40.50.10190">
    <property type="entry name" value="BRCT domain"/>
    <property type="match status" value="1"/>
</dbReference>
<dbReference type="Pfam" id="PF12738">
    <property type="entry name" value="PTCB-BRCT"/>
    <property type="match status" value="1"/>
</dbReference>
<dbReference type="InterPro" id="IPR036420">
    <property type="entry name" value="BRCT_dom_sf"/>
</dbReference>
<evidence type="ECO:0000313" key="3">
    <source>
        <dbReference type="Proteomes" id="UP000762676"/>
    </source>
</evidence>
<dbReference type="GO" id="GO:0000278">
    <property type="term" value="P:mitotic cell cycle"/>
    <property type="evidence" value="ECO:0007669"/>
    <property type="project" value="TreeGrafter"/>
</dbReference>
<keyword evidence="3" id="KW-1185">Reference proteome</keyword>
<dbReference type="AlphaFoldDB" id="A0AAV4HA05"/>
<gene>
    <name evidence="2" type="ORF">ElyMa_002680400</name>
</gene>
<evidence type="ECO:0000259" key="1">
    <source>
        <dbReference type="PROSITE" id="PS50172"/>
    </source>
</evidence>
<organism evidence="2 3">
    <name type="scientific">Elysia marginata</name>
    <dbReference type="NCBI Taxonomy" id="1093978"/>
    <lineage>
        <taxon>Eukaryota</taxon>
        <taxon>Metazoa</taxon>
        <taxon>Spiralia</taxon>
        <taxon>Lophotrochozoa</taxon>
        <taxon>Mollusca</taxon>
        <taxon>Gastropoda</taxon>
        <taxon>Heterobranchia</taxon>
        <taxon>Euthyneura</taxon>
        <taxon>Panpulmonata</taxon>
        <taxon>Sacoglossa</taxon>
        <taxon>Placobranchoidea</taxon>
        <taxon>Plakobranchidae</taxon>
        <taxon>Elysia</taxon>
    </lineage>
</organism>